<keyword evidence="2" id="KW-0808">Transferase</keyword>
<dbReference type="EMBL" id="CP053189">
    <property type="protein sequence ID" value="QJS11014.1"/>
    <property type="molecule type" value="Genomic_DNA"/>
</dbReference>
<gene>
    <name evidence="6" type="ORF">HKX69_17150</name>
</gene>
<reference evidence="6 7" key="1">
    <citation type="submission" date="2020-05" db="EMBL/GenBank/DDBJ databases">
        <authorList>
            <person name="Li K."/>
        </authorList>
    </citation>
    <scope>NUCLEOTIDE SEQUENCE [LARGE SCALE GENOMIC DNA]</scope>
    <source>
        <strain evidence="7">jing01</strain>
    </source>
</reference>
<dbReference type="GO" id="GO:0006633">
    <property type="term" value="P:fatty acid biosynthetic process"/>
    <property type="evidence" value="ECO:0007669"/>
    <property type="project" value="InterPro"/>
</dbReference>
<feature type="domain" description="Beta-ketoacyl-[acyl-carrier-protein] synthase III C-terminal" evidence="4">
    <location>
        <begin position="238"/>
        <end position="327"/>
    </location>
</feature>
<evidence type="ECO:0000259" key="5">
    <source>
        <dbReference type="Pfam" id="PF08545"/>
    </source>
</evidence>
<dbReference type="Pfam" id="PF08545">
    <property type="entry name" value="ACP_syn_III"/>
    <property type="match status" value="1"/>
</dbReference>
<name>A0A6M4PK95_9ACTN</name>
<dbReference type="SUPFAM" id="SSF53901">
    <property type="entry name" value="Thiolase-like"/>
    <property type="match status" value="1"/>
</dbReference>
<dbReference type="KEGG" id="sarg:HKX69_17150"/>
<dbReference type="Proteomes" id="UP000502641">
    <property type="component" value="Chromosome"/>
</dbReference>
<evidence type="ECO:0000313" key="7">
    <source>
        <dbReference type="Proteomes" id="UP000502641"/>
    </source>
</evidence>
<dbReference type="InterPro" id="IPR013751">
    <property type="entry name" value="ACP_syn_III_N"/>
</dbReference>
<dbReference type="PANTHER" id="PTHR34069:SF2">
    <property type="entry name" value="BETA-KETOACYL-[ACYL-CARRIER-PROTEIN] SYNTHASE III"/>
    <property type="match status" value="1"/>
</dbReference>
<dbReference type="GO" id="GO:0004315">
    <property type="term" value="F:3-oxoacyl-[acyl-carrier-protein] synthase activity"/>
    <property type="evidence" value="ECO:0007669"/>
    <property type="project" value="InterPro"/>
</dbReference>
<keyword evidence="7" id="KW-1185">Reference proteome</keyword>
<accession>A0A6M4PK95</accession>
<protein>
    <submittedName>
        <fullName evidence="6">Ketoacyl-ACP synthase III</fullName>
    </submittedName>
</protein>
<dbReference type="CDD" id="cd00830">
    <property type="entry name" value="KAS_III"/>
    <property type="match status" value="1"/>
</dbReference>
<evidence type="ECO:0000256" key="3">
    <source>
        <dbReference type="ARBA" id="ARBA00023315"/>
    </source>
</evidence>
<dbReference type="NCBIfam" id="NF006829">
    <property type="entry name" value="PRK09352.1"/>
    <property type="match status" value="1"/>
</dbReference>
<dbReference type="Pfam" id="PF08541">
    <property type="entry name" value="ACP_syn_III_C"/>
    <property type="match status" value="1"/>
</dbReference>
<evidence type="ECO:0000259" key="4">
    <source>
        <dbReference type="Pfam" id="PF08541"/>
    </source>
</evidence>
<dbReference type="Gene3D" id="3.40.47.10">
    <property type="match status" value="1"/>
</dbReference>
<sequence length="328" mass="34595">MPVGVLSIGSHTPDRVVDNKQISCWTGMPESWVTERTGVLQRRYAGPGTTTSDLAVPAAGEALGALGPDARRRLGALIVATSTPDVPQPSTAAILQHKLGLSTLPAFDINAVCSGFLYGLAVAEGLVTAGRHGDHVLLVGADMFSTIMDRTDRRTVSLFGDGAGAVVLGEVPEGYGLQSVHLVTDGEFHHYVGVEAGGTRTPLDAEARAAGKHYFRMDGRAVRDYALSVLAKLTAQTLDDTGLALEDVDRFVFHQANTRLLETFVADAGIDPARVAYTAPHLGNTVAASVPLTLHATHRERPLRRGERVLLASVGGGMTAGAALLTWY</sequence>
<feature type="domain" description="Beta-ketoacyl-[acyl-carrier-protein] synthase III N-terminal" evidence="5">
    <location>
        <begin position="107"/>
        <end position="186"/>
    </location>
</feature>
<dbReference type="InterPro" id="IPR013747">
    <property type="entry name" value="ACP_syn_III_C"/>
</dbReference>
<organism evidence="6 7">
    <name type="scientific">Streptomyces argyrophylli</name>
    <dbReference type="NCBI Taxonomy" id="2726118"/>
    <lineage>
        <taxon>Bacteria</taxon>
        <taxon>Bacillati</taxon>
        <taxon>Actinomycetota</taxon>
        <taxon>Actinomycetes</taxon>
        <taxon>Kitasatosporales</taxon>
        <taxon>Streptomycetaceae</taxon>
        <taxon>Streptomyces</taxon>
    </lineage>
</organism>
<dbReference type="PANTHER" id="PTHR34069">
    <property type="entry name" value="3-OXOACYL-[ACYL-CARRIER-PROTEIN] SYNTHASE 3"/>
    <property type="match status" value="1"/>
</dbReference>
<evidence type="ECO:0000256" key="2">
    <source>
        <dbReference type="ARBA" id="ARBA00022679"/>
    </source>
</evidence>
<dbReference type="RefSeq" id="WP_171154623.1">
    <property type="nucleotide sequence ID" value="NZ_CP053189.1"/>
</dbReference>
<keyword evidence="3" id="KW-0012">Acyltransferase</keyword>
<proteinExistence type="predicted"/>
<keyword evidence="1" id="KW-0963">Cytoplasm</keyword>
<evidence type="ECO:0000313" key="6">
    <source>
        <dbReference type="EMBL" id="QJS11014.1"/>
    </source>
</evidence>
<dbReference type="AlphaFoldDB" id="A0A6M4PK95"/>
<evidence type="ECO:0000256" key="1">
    <source>
        <dbReference type="ARBA" id="ARBA00022490"/>
    </source>
</evidence>
<dbReference type="GO" id="GO:0044550">
    <property type="term" value="P:secondary metabolite biosynthetic process"/>
    <property type="evidence" value="ECO:0007669"/>
    <property type="project" value="TreeGrafter"/>
</dbReference>
<dbReference type="InterPro" id="IPR016039">
    <property type="entry name" value="Thiolase-like"/>
</dbReference>